<protein>
    <submittedName>
        <fullName evidence="3">Uncharacterized protein</fullName>
    </submittedName>
</protein>
<feature type="compositionally biased region" description="Acidic residues" evidence="1">
    <location>
        <begin position="181"/>
        <end position="198"/>
    </location>
</feature>
<evidence type="ECO:0000313" key="3">
    <source>
        <dbReference type="EMBL" id="MXR20373.1"/>
    </source>
</evidence>
<gene>
    <name evidence="3" type="ORF">GRX66_07045</name>
</gene>
<reference evidence="3 4" key="1">
    <citation type="submission" date="2019-12" db="EMBL/GenBank/DDBJ databases">
        <title>Isolation and characterization of three novel carbon monoxide-oxidizing members of Halobacteria from salione crusts and soils.</title>
        <authorList>
            <person name="Myers M.R."/>
            <person name="King G.M."/>
        </authorList>
    </citation>
    <scope>NUCLEOTIDE SEQUENCE [LARGE SCALE GENOMIC DNA]</scope>
    <source>
        <strain evidence="3 4">PCN9</strain>
    </source>
</reference>
<dbReference type="EMBL" id="WUUU01000039">
    <property type="protein sequence ID" value="MXR20373.1"/>
    <property type="molecule type" value="Genomic_DNA"/>
</dbReference>
<name>A0A6B0SLJ5_9EURY</name>
<accession>A0A6B0SLJ5</accession>
<dbReference type="RefSeq" id="WP_159525923.1">
    <property type="nucleotide sequence ID" value="NZ_WUUU01000039.1"/>
</dbReference>
<dbReference type="OrthoDB" id="339004at2157"/>
<evidence type="ECO:0000256" key="2">
    <source>
        <dbReference type="SAM" id="Phobius"/>
    </source>
</evidence>
<dbReference type="Proteomes" id="UP000471521">
    <property type="component" value="Unassembled WGS sequence"/>
</dbReference>
<proteinExistence type="predicted"/>
<feature type="transmembrane region" description="Helical" evidence="2">
    <location>
        <begin position="126"/>
        <end position="145"/>
    </location>
</feature>
<organism evidence="3 4">
    <name type="scientific">Halobacterium bonnevillei</name>
    <dbReference type="NCBI Taxonomy" id="2692200"/>
    <lineage>
        <taxon>Archaea</taxon>
        <taxon>Methanobacteriati</taxon>
        <taxon>Methanobacteriota</taxon>
        <taxon>Stenosarchaea group</taxon>
        <taxon>Halobacteria</taxon>
        <taxon>Halobacteriales</taxon>
        <taxon>Halobacteriaceae</taxon>
        <taxon>Halobacterium</taxon>
    </lineage>
</organism>
<keyword evidence="4" id="KW-1185">Reference proteome</keyword>
<feature type="transmembrane region" description="Helical" evidence="2">
    <location>
        <begin position="79"/>
        <end position="100"/>
    </location>
</feature>
<keyword evidence="2" id="KW-1133">Transmembrane helix</keyword>
<evidence type="ECO:0000313" key="4">
    <source>
        <dbReference type="Proteomes" id="UP000471521"/>
    </source>
</evidence>
<keyword evidence="2" id="KW-0472">Membrane</keyword>
<keyword evidence="2" id="KW-0812">Transmembrane</keyword>
<feature type="transmembrane region" description="Helical" evidence="2">
    <location>
        <begin position="19"/>
        <end position="36"/>
    </location>
</feature>
<feature type="region of interest" description="Disordered" evidence="1">
    <location>
        <begin position="156"/>
        <end position="198"/>
    </location>
</feature>
<dbReference type="AlphaFoldDB" id="A0A6B0SLJ5"/>
<sequence length="198" mass="20826">MSEEYGGGTGWYGTRWGRLFYWGILVATLVGVALSMEATNLSMRVPPAIYLFGFLGATVYVFTSFAQQFEDDDQYRLKILSRTVAVLPLAAGVYLLALAFPGIDGDLTVLAADTSGSNGATQTDRLVAGVAFLAGIYVSTTLKALGGLAERLLGVSQGQTESAGEESGSKERADGISGDGSETEEPDSEDGDTEDDPN</sequence>
<comment type="caution">
    <text evidence="3">The sequence shown here is derived from an EMBL/GenBank/DDBJ whole genome shotgun (WGS) entry which is preliminary data.</text>
</comment>
<feature type="transmembrane region" description="Helical" evidence="2">
    <location>
        <begin position="48"/>
        <end position="67"/>
    </location>
</feature>
<evidence type="ECO:0000256" key="1">
    <source>
        <dbReference type="SAM" id="MobiDB-lite"/>
    </source>
</evidence>